<reference evidence="3" key="1">
    <citation type="submission" date="2022-11" db="UniProtKB">
        <authorList>
            <consortium name="WormBaseParasite"/>
        </authorList>
    </citation>
    <scope>IDENTIFICATION</scope>
</reference>
<dbReference type="Proteomes" id="UP000887566">
    <property type="component" value="Unplaced"/>
</dbReference>
<dbReference type="SUPFAM" id="SSF55136">
    <property type="entry name" value="Probable bacterial effector-binding domain"/>
    <property type="match status" value="1"/>
</dbReference>
<dbReference type="AlphaFoldDB" id="A0A914XNE4"/>
<dbReference type="InterPro" id="IPR029442">
    <property type="entry name" value="GyrI-like"/>
</dbReference>
<dbReference type="WBParaSite" id="PSAMB.scaffold973size37797.g10050.t1">
    <property type="protein sequence ID" value="PSAMB.scaffold973size37797.g10050.t1"/>
    <property type="gene ID" value="PSAMB.scaffold973size37797.g10050"/>
</dbReference>
<name>A0A914XNE4_9BILA</name>
<dbReference type="GO" id="GO:0000421">
    <property type="term" value="C:autophagosome membrane"/>
    <property type="evidence" value="ECO:0007669"/>
    <property type="project" value="TreeGrafter"/>
</dbReference>
<evidence type="ECO:0000259" key="1">
    <source>
        <dbReference type="Pfam" id="PF06445"/>
    </source>
</evidence>
<dbReference type="GO" id="GO:0005657">
    <property type="term" value="C:replication fork"/>
    <property type="evidence" value="ECO:0007669"/>
    <property type="project" value="TreeGrafter"/>
</dbReference>
<evidence type="ECO:0000313" key="3">
    <source>
        <dbReference type="WBParaSite" id="PSAMB.scaffold973size37797.g10050.t1"/>
    </source>
</evidence>
<dbReference type="PANTHER" id="PTHR15949">
    <property type="entry name" value="TESTIS-EXPRESSED PROTEIN 264"/>
    <property type="match status" value="1"/>
</dbReference>
<dbReference type="InterPro" id="IPR011256">
    <property type="entry name" value="Reg_factor_effector_dom_sf"/>
</dbReference>
<dbReference type="GO" id="GO:0005789">
    <property type="term" value="C:endoplasmic reticulum membrane"/>
    <property type="evidence" value="ECO:0007669"/>
    <property type="project" value="TreeGrafter"/>
</dbReference>
<dbReference type="GO" id="GO:0061709">
    <property type="term" value="P:reticulophagy"/>
    <property type="evidence" value="ECO:0007669"/>
    <property type="project" value="TreeGrafter"/>
</dbReference>
<feature type="domain" description="GyrI-like small molecule binding" evidence="1">
    <location>
        <begin position="61"/>
        <end position="172"/>
    </location>
</feature>
<accession>A0A914XNE4</accession>
<dbReference type="GO" id="GO:0106300">
    <property type="term" value="P:protein-DNA covalent cross-linking repair"/>
    <property type="evidence" value="ECO:0007669"/>
    <property type="project" value="TreeGrafter"/>
</dbReference>
<proteinExistence type="predicted"/>
<keyword evidence="2" id="KW-1185">Reference proteome</keyword>
<dbReference type="Gene3D" id="3.20.80.10">
    <property type="entry name" value="Regulatory factor, effector binding domain"/>
    <property type="match status" value="1"/>
</dbReference>
<dbReference type="GO" id="GO:0005634">
    <property type="term" value="C:nucleus"/>
    <property type="evidence" value="ECO:0007669"/>
    <property type="project" value="TreeGrafter"/>
</dbReference>
<sequence length="203" mass="22835">MWLLIFAIFFVCAAIYLIHSGLFEKIDVKVGPSPIAGRLTVYYKYHVGAYSKVHKLFKEVTDLLPKGATSIGIYYSDPHEVPESELKSAIGAVVAVNGKSLYSENYTAQLVRWGYEPIELPQIDRAVVAVHRFTTWLSILLAVKRVYAKILSFVKANQLRAGPAIELYTMEREGSRSQIHFVFPLELHDSFFVAELAAGDKHD</sequence>
<evidence type="ECO:0000313" key="2">
    <source>
        <dbReference type="Proteomes" id="UP000887566"/>
    </source>
</evidence>
<dbReference type="Pfam" id="PF06445">
    <property type="entry name" value="GyrI-like"/>
    <property type="match status" value="1"/>
</dbReference>
<protein>
    <submittedName>
        <fullName evidence="3">GyrI-like small molecule binding domain-containing protein</fullName>
    </submittedName>
</protein>
<organism evidence="2 3">
    <name type="scientific">Plectus sambesii</name>
    <dbReference type="NCBI Taxonomy" id="2011161"/>
    <lineage>
        <taxon>Eukaryota</taxon>
        <taxon>Metazoa</taxon>
        <taxon>Ecdysozoa</taxon>
        <taxon>Nematoda</taxon>
        <taxon>Chromadorea</taxon>
        <taxon>Plectida</taxon>
        <taxon>Plectina</taxon>
        <taxon>Plectoidea</taxon>
        <taxon>Plectidae</taxon>
        <taxon>Plectus</taxon>
    </lineage>
</organism>
<dbReference type="PANTHER" id="PTHR15949:SF3">
    <property type="entry name" value="TESTIS-EXPRESSED PROTEIN 264"/>
    <property type="match status" value="1"/>
</dbReference>